<feature type="transmembrane region" description="Helical" evidence="1">
    <location>
        <begin position="165"/>
        <end position="190"/>
    </location>
</feature>
<sequence>MTYVNLNQSEQNFMANSLFEKSVCLLIDPYNVEMKTKSSFENSKSTLTPNVVTNAVLISNLLNAYMGLVFITGPMVVLGPRIGAVSLTLSGSLLIVTMSLYVIPFVRLMTQNQTSLTAELRHYFEADESKEFGLISYDNGRTFDLLQPFRTGFVKSKITVVSDSNLLICCGVTIGQWLAFYLVYVFMLLCPKKQNSAWIKLDVVVDDDVY</sequence>
<evidence type="ECO:0000313" key="2">
    <source>
        <dbReference type="EMBL" id="CAK8682075.1"/>
    </source>
</evidence>
<keyword evidence="1" id="KW-0812">Transmembrane</keyword>
<accession>A0ABP0FSH6</accession>
<comment type="caution">
    <text evidence="2">The sequence shown here is derived from an EMBL/GenBank/DDBJ whole genome shotgun (WGS) entry which is preliminary data.</text>
</comment>
<gene>
    <name evidence="2" type="ORF">CVLEPA_LOCUS12286</name>
</gene>
<feature type="transmembrane region" description="Helical" evidence="1">
    <location>
        <begin position="51"/>
        <end position="71"/>
    </location>
</feature>
<protein>
    <submittedName>
        <fullName evidence="2">Uncharacterized protein</fullName>
    </submittedName>
</protein>
<proteinExistence type="predicted"/>
<dbReference type="Proteomes" id="UP001642483">
    <property type="component" value="Unassembled WGS sequence"/>
</dbReference>
<feature type="transmembrane region" description="Helical" evidence="1">
    <location>
        <begin position="83"/>
        <end position="103"/>
    </location>
</feature>
<dbReference type="EMBL" id="CAWYQH010000090">
    <property type="protein sequence ID" value="CAK8682075.1"/>
    <property type="molecule type" value="Genomic_DNA"/>
</dbReference>
<keyword evidence="1" id="KW-1133">Transmembrane helix</keyword>
<evidence type="ECO:0000256" key="1">
    <source>
        <dbReference type="SAM" id="Phobius"/>
    </source>
</evidence>
<keyword evidence="3" id="KW-1185">Reference proteome</keyword>
<evidence type="ECO:0000313" key="3">
    <source>
        <dbReference type="Proteomes" id="UP001642483"/>
    </source>
</evidence>
<name>A0ABP0FSH6_CLALP</name>
<keyword evidence="1" id="KW-0472">Membrane</keyword>
<reference evidence="2 3" key="1">
    <citation type="submission" date="2024-02" db="EMBL/GenBank/DDBJ databases">
        <authorList>
            <person name="Daric V."/>
            <person name="Darras S."/>
        </authorList>
    </citation>
    <scope>NUCLEOTIDE SEQUENCE [LARGE SCALE GENOMIC DNA]</scope>
</reference>
<organism evidence="2 3">
    <name type="scientific">Clavelina lepadiformis</name>
    <name type="common">Light-bulb sea squirt</name>
    <name type="synonym">Ascidia lepadiformis</name>
    <dbReference type="NCBI Taxonomy" id="159417"/>
    <lineage>
        <taxon>Eukaryota</taxon>
        <taxon>Metazoa</taxon>
        <taxon>Chordata</taxon>
        <taxon>Tunicata</taxon>
        <taxon>Ascidiacea</taxon>
        <taxon>Aplousobranchia</taxon>
        <taxon>Clavelinidae</taxon>
        <taxon>Clavelina</taxon>
    </lineage>
</organism>